<dbReference type="PROSITE" id="PS51826">
    <property type="entry name" value="PSBD"/>
    <property type="match status" value="1"/>
</dbReference>
<protein>
    <recommendedName>
        <fullName evidence="8">Acetyltransferase component of pyruvate dehydrogenase complex</fullName>
        <ecNumber evidence="8">2.3.1.12</ecNumber>
    </recommendedName>
</protein>
<evidence type="ECO:0000259" key="9">
    <source>
        <dbReference type="PROSITE" id="PS50968"/>
    </source>
</evidence>
<dbReference type="GO" id="GO:0004742">
    <property type="term" value="F:dihydrolipoyllysine-residue acetyltransferase activity"/>
    <property type="evidence" value="ECO:0007669"/>
    <property type="project" value="UniProtKB-UniRule"/>
</dbReference>
<dbReference type="PANTHER" id="PTHR23151:SF90">
    <property type="entry name" value="DIHYDROLIPOYLLYSINE-RESIDUE ACETYLTRANSFERASE COMPONENT OF PYRUVATE DEHYDROGENASE COMPLEX, MITOCHONDRIAL-RELATED"/>
    <property type="match status" value="1"/>
</dbReference>
<dbReference type="InterPro" id="IPR045257">
    <property type="entry name" value="E2/Pdx1"/>
</dbReference>
<evidence type="ECO:0000256" key="1">
    <source>
        <dbReference type="ARBA" id="ARBA00007317"/>
    </source>
</evidence>
<dbReference type="InterPro" id="IPR000089">
    <property type="entry name" value="Biotin_lipoyl"/>
</dbReference>
<dbReference type="InterPro" id="IPR011053">
    <property type="entry name" value="Single_hybrid_motif"/>
</dbReference>
<dbReference type="PROSITE" id="PS50968">
    <property type="entry name" value="BIOTINYL_LIPOYL"/>
    <property type="match status" value="1"/>
</dbReference>
<dbReference type="AlphaFoldDB" id="A0A5P3VT43"/>
<comment type="function">
    <text evidence="6">The pyruvate dehydrogenase complex catalyzes the overall conversion of pyruvate to acetyl-CoA and CO(2). It contains multiple copies of three enzymatic components: pyruvate dehydrogenase (E1), dihydrolipoamide acetyltransferase (E2) and lipoamide dehydrogenase (E3).</text>
</comment>
<dbReference type="InterPro" id="IPR001078">
    <property type="entry name" value="2-oxoacid_DH_actylTfrase"/>
</dbReference>
<keyword evidence="4 8" id="KW-0450">Lipoyl</keyword>
<proteinExistence type="inferred from homology"/>
<dbReference type="InterPro" id="IPR023213">
    <property type="entry name" value="CAT-like_dom_sf"/>
</dbReference>
<evidence type="ECO:0000256" key="3">
    <source>
        <dbReference type="ARBA" id="ARBA00022679"/>
    </source>
</evidence>
<evidence type="ECO:0000259" key="10">
    <source>
        <dbReference type="PROSITE" id="PS51826"/>
    </source>
</evidence>
<dbReference type="FunFam" id="3.30.559.10:FF:000003">
    <property type="entry name" value="Acetyltransferase component of pyruvate dehydrogenase complex"/>
    <property type="match status" value="1"/>
</dbReference>
<name>A0A5P3VT43_9BURK</name>
<evidence type="ECO:0000256" key="4">
    <source>
        <dbReference type="ARBA" id="ARBA00022823"/>
    </source>
</evidence>
<dbReference type="SUPFAM" id="SSF51230">
    <property type="entry name" value="Single hybrid motif"/>
    <property type="match status" value="1"/>
</dbReference>
<dbReference type="EC" id="2.3.1.12" evidence="8"/>
<comment type="catalytic activity">
    <reaction evidence="7 8">
        <text>N(6)-[(R)-dihydrolipoyl]-L-lysyl-[protein] + acetyl-CoA = N(6)-[(R)-S(8)-acetyldihydrolipoyl]-L-lysyl-[protein] + CoA</text>
        <dbReference type="Rhea" id="RHEA:17017"/>
        <dbReference type="Rhea" id="RHEA-COMP:10475"/>
        <dbReference type="Rhea" id="RHEA-COMP:10478"/>
        <dbReference type="ChEBI" id="CHEBI:57287"/>
        <dbReference type="ChEBI" id="CHEBI:57288"/>
        <dbReference type="ChEBI" id="CHEBI:83100"/>
        <dbReference type="ChEBI" id="CHEBI:83111"/>
        <dbReference type="EC" id="2.3.1.12"/>
    </reaction>
</comment>
<accession>A0A5P3VT43</accession>
<evidence type="ECO:0000256" key="8">
    <source>
        <dbReference type="RuleBase" id="RU361137"/>
    </source>
</evidence>
<dbReference type="Pfam" id="PF00198">
    <property type="entry name" value="2-oxoacid_dh"/>
    <property type="match status" value="1"/>
</dbReference>
<comment type="cofactor">
    <cofactor evidence="8">
        <name>(R)-lipoate</name>
        <dbReference type="ChEBI" id="CHEBI:83088"/>
    </cofactor>
    <text evidence="8">Binds 1 lipoyl cofactor covalently.</text>
</comment>
<evidence type="ECO:0000256" key="5">
    <source>
        <dbReference type="ARBA" id="ARBA00023315"/>
    </source>
</evidence>
<evidence type="ECO:0000256" key="2">
    <source>
        <dbReference type="ARBA" id="ARBA00011484"/>
    </source>
</evidence>
<evidence type="ECO:0000313" key="11">
    <source>
        <dbReference type="EMBL" id="QEZ47969.1"/>
    </source>
</evidence>
<gene>
    <name evidence="11" type="ORF">D2917_28240</name>
</gene>
<dbReference type="GO" id="GO:0045254">
    <property type="term" value="C:pyruvate dehydrogenase complex"/>
    <property type="evidence" value="ECO:0007669"/>
    <property type="project" value="UniProtKB-UniRule"/>
</dbReference>
<dbReference type="InterPro" id="IPR003016">
    <property type="entry name" value="2-oxoA_DH_lipoyl-BS"/>
</dbReference>
<comment type="subunit">
    <text evidence="2">Forms a 24-polypeptide structural core with octahedral symmetry.</text>
</comment>
<organism evidence="11 12">
    <name type="scientific">Cupriavidus oxalaticus</name>
    <dbReference type="NCBI Taxonomy" id="96344"/>
    <lineage>
        <taxon>Bacteria</taxon>
        <taxon>Pseudomonadati</taxon>
        <taxon>Pseudomonadota</taxon>
        <taxon>Betaproteobacteria</taxon>
        <taxon>Burkholderiales</taxon>
        <taxon>Burkholderiaceae</taxon>
        <taxon>Cupriavidus</taxon>
    </lineage>
</organism>
<dbReference type="Gene3D" id="3.30.559.10">
    <property type="entry name" value="Chloramphenicol acetyltransferase-like domain"/>
    <property type="match status" value="1"/>
</dbReference>
<dbReference type="Gene3D" id="2.40.50.100">
    <property type="match status" value="1"/>
</dbReference>
<comment type="similarity">
    <text evidence="1 8">Belongs to the 2-oxoacid dehydrogenase family.</text>
</comment>
<dbReference type="SUPFAM" id="SSF47005">
    <property type="entry name" value="Peripheral subunit-binding domain of 2-oxo acid dehydrogenase complex"/>
    <property type="match status" value="1"/>
</dbReference>
<dbReference type="Proteomes" id="UP000325743">
    <property type="component" value="Chromosome 2"/>
</dbReference>
<evidence type="ECO:0000256" key="6">
    <source>
        <dbReference type="ARBA" id="ARBA00025211"/>
    </source>
</evidence>
<reference evidence="11 12" key="1">
    <citation type="submission" date="2018-09" db="EMBL/GenBank/DDBJ databases">
        <title>Complete genome sequence of Cupriavidus oxalaticus T2, a bacterium capable of phenol tolerance and degradation.</title>
        <authorList>
            <person name="Yan J."/>
        </authorList>
    </citation>
    <scope>NUCLEOTIDE SEQUENCE [LARGE SCALE GENOMIC DNA]</scope>
    <source>
        <strain evidence="11 12">T2</strain>
    </source>
</reference>
<dbReference type="InterPro" id="IPR036625">
    <property type="entry name" value="E3-bd_dom_sf"/>
</dbReference>
<dbReference type="NCBIfam" id="TIGR01349">
    <property type="entry name" value="PDHac_trf_mito"/>
    <property type="match status" value="1"/>
</dbReference>
<dbReference type="Pfam" id="PF00364">
    <property type="entry name" value="Biotin_lipoyl"/>
    <property type="match status" value="1"/>
</dbReference>
<feature type="domain" description="Peripheral subunit-binding (PSBD)" evidence="10">
    <location>
        <begin position="127"/>
        <end position="164"/>
    </location>
</feature>
<evidence type="ECO:0000313" key="12">
    <source>
        <dbReference type="Proteomes" id="UP000325743"/>
    </source>
</evidence>
<keyword evidence="3 8" id="KW-0808">Transferase</keyword>
<dbReference type="InterPro" id="IPR006257">
    <property type="entry name" value="LAT1"/>
</dbReference>
<feature type="domain" description="Lipoyl-binding" evidence="9">
    <location>
        <begin position="2"/>
        <end position="77"/>
    </location>
</feature>
<keyword evidence="5 8" id="KW-0012">Acyltransferase</keyword>
<dbReference type="Gene3D" id="4.10.320.10">
    <property type="entry name" value="E3-binding domain"/>
    <property type="match status" value="1"/>
</dbReference>
<dbReference type="GO" id="GO:0006086">
    <property type="term" value="P:pyruvate decarboxylation to acetyl-CoA"/>
    <property type="evidence" value="ECO:0007669"/>
    <property type="project" value="InterPro"/>
</dbReference>
<keyword evidence="11" id="KW-0670">Pyruvate</keyword>
<dbReference type="EMBL" id="CP032519">
    <property type="protein sequence ID" value="QEZ47969.1"/>
    <property type="molecule type" value="Genomic_DNA"/>
</dbReference>
<sequence length="421" mass="44093">MAILLRMPEVAANATHATLQAWTRQEGDKIAVGDCIAEIETDKAIVELNADTAGTLGRMLVRAGQEVEVGAPIGVLLVNGETHADIDALLAASGGIAVPESQPLAQEPAVPVAPLASEPATAPARIFASPLARRLAAQRGLDLATLAGSGPNGRIVRRDVEAARAEALTATPAATSIATPAPAAARPAPVRNAGTEDFIEIPHSNMRRTIARRLAESKSTIPHFYLSVDCRMDRLLALRAEINAGAARKISVNDFVVRAVAVALREVPEANVAWTDIAMRQFRSADIAVAVSTDTGLITPIVRAADSKPLSAISAEIAELAARARAGQLRPDEYQGGSFSVSNLGMHGVAEFSAIINPPQAAILAVGSTQPVPVVRDGQVEVAQVMRCTLSVDHRAIDGALAAKWLAAFRRLLENPLAMLV</sequence>
<dbReference type="RefSeq" id="WP_151072603.1">
    <property type="nucleotide sequence ID" value="NZ_CP032519.1"/>
</dbReference>
<dbReference type="PANTHER" id="PTHR23151">
    <property type="entry name" value="DIHYDROLIPOAMIDE ACETYL/SUCCINYL-TRANSFERASE-RELATED"/>
    <property type="match status" value="1"/>
</dbReference>
<dbReference type="PROSITE" id="PS00189">
    <property type="entry name" value="LIPOYL"/>
    <property type="match status" value="1"/>
</dbReference>
<dbReference type="CDD" id="cd06849">
    <property type="entry name" value="lipoyl_domain"/>
    <property type="match status" value="1"/>
</dbReference>
<evidence type="ECO:0000256" key="7">
    <source>
        <dbReference type="ARBA" id="ARBA00048370"/>
    </source>
</evidence>
<dbReference type="SUPFAM" id="SSF52777">
    <property type="entry name" value="CoA-dependent acyltransferases"/>
    <property type="match status" value="1"/>
</dbReference>
<dbReference type="InterPro" id="IPR004167">
    <property type="entry name" value="PSBD"/>
</dbReference>
<dbReference type="Pfam" id="PF02817">
    <property type="entry name" value="E3_binding"/>
    <property type="match status" value="1"/>
</dbReference>